<dbReference type="RefSeq" id="WP_131942523.1">
    <property type="nucleotide sequence ID" value="NZ_SMJW01000140.1"/>
</dbReference>
<evidence type="ECO:0000259" key="2">
    <source>
        <dbReference type="Pfam" id="PF07508"/>
    </source>
</evidence>
<sequence length="89" mass="9992">MTAPMIAPPPPRRRPGRPPACPPEVRHRVATLHLEGLSLAAISERLNNDQVPTPANATRWNKNRVFDLLRSRHVKEYLAALEILESSKP</sequence>
<evidence type="ECO:0000313" key="3">
    <source>
        <dbReference type="EMBL" id="TDC12192.1"/>
    </source>
</evidence>
<comment type="caution">
    <text evidence="3">The sequence shown here is derived from an EMBL/GenBank/DDBJ whole genome shotgun (WGS) entry which is preliminary data.</text>
</comment>
<name>A0A4R4NXI5_9ACTN</name>
<dbReference type="InterPro" id="IPR011109">
    <property type="entry name" value="DNA_bind_recombinase_dom"/>
</dbReference>
<proteinExistence type="predicted"/>
<dbReference type="GO" id="GO:0003677">
    <property type="term" value="F:DNA binding"/>
    <property type="evidence" value="ECO:0007669"/>
    <property type="project" value="InterPro"/>
</dbReference>
<dbReference type="Pfam" id="PF07508">
    <property type="entry name" value="Recombinase"/>
    <property type="match status" value="1"/>
</dbReference>
<feature type="domain" description="Recombinase" evidence="2">
    <location>
        <begin position="27"/>
        <end position="73"/>
    </location>
</feature>
<evidence type="ECO:0000313" key="4">
    <source>
        <dbReference type="Proteomes" id="UP000295431"/>
    </source>
</evidence>
<evidence type="ECO:0000256" key="1">
    <source>
        <dbReference type="SAM" id="MobiDB-lite"/>
    </source>
</evidence>
<gene>
    <name evidence="3" type="ORF">E1284_24715</name>
</gene>
<dbReference type="GO" id="GO:0000150">
    <property type="term" value="F:DNA strand exchange activity"/>
    <property type="evidence" value="ECO:0007669"/>
    <property type="project" value="InterPro"/>
</dbReference>
<feature type="compositionally biased region" description="Pro residues" evidence="1">
    <location>
        <begin position="1"/>
        <end position="10"/>
    </location>
</feature>
<protein>
    <recommendedName>
        <fullName evidence="2">Recombinase domain-containing protein</fullName>
    </recommendedName>
</protein>
<accession>A0A4R4NXI5</accession>
<feature type="region of interest" description="Disordered" evidence="1">
    <location>
        <begin position="1"/>
        <end position="22"/>
    </location>
</feature>
<reference evidence="3 4" key="1">
    <citation type="submission" date="2019-03" db="EMBL/GenBank/DDBJ databases">
        <title>Draft genome sequences of novel Actinobacteria.</title>
        <authorList>
            <person name="Sahin N."/>
            <person name="Ay H."/>
            <person name="Saygin H."/>
        </authorList>
    </citation>
    <scope>NUCLEOTIDE SEQUENCE [LARGE SCALE GENOMIC DNA]</scope>
    <source>
        <strain evidence="3 4">DSM 45347</strain>
    </source>
</reference>
<dbReference type="AlphaFoldDB" id="A0A4R4NXI5"/>
<dbReference type="Proteomes" id="UP000295431">
    <property type="component" value="Unassembled WGS sequence"/>
</dbReference>
<organism evidence="3 4">
    <name type="scientific">Actinomadura bangladeshensis</name>
    <dbReference type="NCBI Taxonomy" id="453573"/>
    <lineage>
        <taxon>Bacteria</taxon>
        <taxon>Bacillati</taxon>
        <taxon>Actinomycetota</taxon>
        <taxon>Actinomycetes</taxon>
        <taxon>Streptosporangiales</taxon>
        <taxon>Thermomonosporaceae</taxon>
        <taxon>Actinomadura</taxon>
    </lineage>
</organism>
<dbReference type="EMBL" id="SMJW01000140">
    <property type="protein sequence ID" value="TDC12192.1"/>
    <property type="molecule type" value="Genomic_DNA"/>
</dbReference>
<keyword evidence="4" id="KW-1185">Reference proteome</keyword>